<dbReference type="SUPFAM" id="SSF55931">
    <property type="entry name" value="Glutamine synthetase/guanido kinase"/>
    <property type="match status" value="1"/>
</dbReference>
<dbReference type="PANTHER" id="PTHR43407">
    <property type="entry name" value="GLUTAMINE SYNTHETASE"/>
    <property type="match status" value="1"/>
</dbReference>
<dbReference type="InterPro" id="IPR008146">
    <property type="entry name" value="Gln_synth_cat_dom"/>
</dbReference>
<dbReference type="SUPFAM" id="SSF54368">
    <property type="entry name" value="Glutamine synthetase, N-terminal domain"/>
    <property type="match status" value="1"/>
</dbReference>
<dbReference type="InterPro" id="IPR036651">
    <property type="entry name" value="Gln_synt_N_sf"/>
</dbReference>
<reference evidence="9 10" key="1">
    <citation type="submission" date="2024-04" db="EMBL/GenBank/DDBJ databases">
        <authorList>
            <consortium name="Genoscope - CEA"/>
            <person name="William W."/>
        </authorList>
    </citation>
    <scope>NUCLEOTIDE SEQUENCE [LARGE SCALE GENOMIC DNA]</scope>
</reference>
<dbReference type="PANTHER" id="PTHR43407:SF1">
    <property type="entry name" value="LENGSIN"/>
    <property type="match status" value="1"/>
</dbReference>
<dbReference type="SMART" id="SM01230">
    <property type="entry name" value="Gln-synt_C"/>
    <property type="match status" value="1"/>
</dbReference>
<comment type="similarity">
    <text evidence="1 6 7">Belongs to the glutamine synthetase family.</text>
</comment>
<protein>
    <recommendedName>
        <fullName evidence="4">Lengsin</fullName>
    </recommendedName>
    <alternativeName>
        <fullName evidence="5">Glutamate-ammonia ligase domain-containing protein 1</fullName>
    </alternativeName>
</protein>
<evidence type="ECO:0000259" key="8">
    <source>
        <dbReference type="PROSITE" id="PS51987"/>
    </source>
</evidence>
<gene>
    <name evidence="9" type="ORF">GSLYS_00014785001</name>
</gene>
<dbReference type="GO" id="GO:0006542">
    <property type="term" value="P:glutamine biosynthetic process"/>
    <property type="evidence" value="ECO:0007669"/>
    <property type="project" value="InterPro"/>
</dbReference>
<evidence type="ECO:0000256" key="6">
    <source>
        <dbReference type="PROSITE-ProRule" id="PRU01331"/>
    </source>
</evidence>
<dbReference type="InterPro" id="IPR014746">
    <property type="entry name" value="Gln_synth/guanido_kin_cat_dom"/>
</dbReference>
<feature type="domain" description="GS catalytic" evidence="8">
    <location>
        <begin position="111"/>
        <end position="443"/>
    </location>
</feature>
<sequence>MSKQWTIDDFDLLQYILVDLNGIPRGKLIPRTVARRCLSWEFPTICHVMGSSADLPRHVNEIFGSNFGNGLVVPDLDTLAELPWASRPGCRVGQVLCHMLYEDGRTEPTSPRNNAMRQIKKLELLGFKLRSSMTLQFTVFKSEDGQIVSFLGGNNHQSITTYSNIGVENIMLDACEQLRLAGVSVETWTSGVMPGSYEMSLGVSDGVKAADAAFRLKHGLKAVMAKHGYQVTFMTHPCGTDIYSGCTFRFTAHNAIGGNIFHDETAGDKLSALARHWMSGMLQHGAGLTALCCPTVNCYSRLVLDVTAPKHVTWDVDNLSACVNVKVIGNDVWIENRIPSSASNPYLVLLATIAAGIDGIEQNMMCPDKFRSDALKVPQSLEDALVGLQTDKVLEDALMSLLLKAFLDIKSCSEVEKFKELETSDDKSEKTRQLEDHLYLSRI</sequence>
<dbReference type="AlphaFoldDB" id="A0AAV2I3B4"/>
<comment type="function">
    <text evidence="2">May act as a component of the cytoskeleton or as a chaperone for the reorganization of intermediate filament proteins during terminal differentiation in the lens. Does not seem to have enzymatic activity.</text>
</comment>
<evidence type="ECO:0000313" key="10">
    <source>
        <dbReference type="Proteomes" id="UP001497497"/>
    </source>
</evidence>
<keyword evidence="10" id="KW-1185">Reference proteome</keyword>
<accession>A0AAV2I3B4</accession>
<organism evidence="9 10">
    <name type="scientific">Lymnaea stagnalis</name>
    <name type="common">Great pond snail</name>
    <name type="synonym">Helix stagnalis</name>
    <dbReference type="NCBI Taxonomy" id="6523"/>
    <lineage>
        <taxon>Eukaryota</taxon>
        <taxon>Metazoa</taxon>
        <taxon>Spiralia</taxon>
        <taxon>Lophotrochozoa</taxon>
        <taxon>Mollusca</taxon>
        <taxon>Gastropoda</taxon>
        <taxon>Heterobranchia</taxon>
        <taxon>Euthyneura</taxon>
        <taxon>Panpulmonata</taxon>
        <taxon>Hygrophila</taxon>
        <taxon>Lymnaeoidea</taxon>
        <taxon>Lymnaeidae</taxon>
        <taxon>Lymnaea</taxon>
    </lineage>
</organism>
<evidence type="ECO:0000256" key="5">
    <source>
        <dbReference type="ARBA" id="ARBA00042675"/>
    </source>
</evidence>
<evidence type="ECO:0000256" key="3">
    <source>
        <dbReference type="ARBA" id="ARBA00038790"/>
    </source>
</evidence>
<name>A0AAV2I3B4_LYMST</name>
<evidence type="ECO:0000256" key="4">
    <source>
        <dbReference type="ARBA" id="ARBA00039404"/>
    </source>
</evidence>
<dbReference type="Gene3D" id="3.10.20.70">
    <property type="entry name" value="Glutamine synthetase, N-terminal domain"/>
    <property type="match status" value="1"/>
</dbReference>
<dbReference type="Gene3D" id="3.30.590.10">
    <property type="entry name" value="Glutamine synthetase/guanido kinase, catalytic domain"/>
    <property type="match status" value="1"/>
</dbReference>
<evidence type="ECO:0000256" key="2">
    <source>
        <dbReference type="ARBA" id="ARBA00037583"/>
    </source>
</evidence>
<evidence type="ECO:0000256" key="7">
    <source>
        <dbReference type="RuleBase" id="RU000384"/>
    </source>
</evidence>
<dbReference type="PROSITE" id="PS51987">
    <property type="entry name" value="GS_CATALYTIC"/>
    <property type="match status" value="1"/>
</dbReference>
<comment type="subunit">
    <text evidence="3">Dodecamer. Interacts with BFSP2 and VIM.</text>
</comment>
<dbReference type="EMBL" id="CAXITT010000417">
    <property type="protein sequence ID" value="CAL1541143.1"/>
    <property type="molecule type" value="Genomic_DNA"/>
</dbReference>
<evidence type="ECO:0000313" key="9">
    <source>
        <dbReference type="EMBL" id="CAL1541143.1"/>
    </source>
</evidence>
<dbReference type="GO" id="GO:0016020">
    <property type="term" value="C:membrane"/>
    <property type="evidence" value="ECO:0007669"/>
    <property type="project" value="TreeGrafter"/>
</dbReference>
<evidence type="ECO:0000256" key="1">
    <source>
        <dbReference type="ARBA" id="ARBA00009897"/>
    </source>
</evidence>
<dbReference type="GO" id="GO:0004356">
    <property type="term" value="F:glutamine synthetase activity"/>
    <property type="evidence" value="ECO:0007669"/>
    <property type="project" value="InterPro"/>
</dbReference>
<dbReference type="GO" id="GO:0005737">
    <property type="term" value="C:cytoplasm"/>
    <property type="evidence" value="ECO:0007669"/>
    <property type="project" value="TreeGrafter"/>
</dbReference>
<dbReference type="Proteomes" id="UP001497497">
    <property type="component" value="Unassembled WGS sequence"/>
</dbReference>
<comment type="caution">
    <text evidence="9">The sequence shown here is derived from an EMBL/GenBank/DDBJ whole genome shotgun (WGS) entry which is preliminary data.</text>
</comment>
<proteinExistence type="inferred from homology"/>
<dbReference type="Pfam" id="PF00120">
    <property type="entry name" value="Gln-synt_C"/>
    <property type="match status" value="1"/>
</dbReference>